<keyword evidence="1" id="KW-0812">Transmembrane</keyword>
<gene>
    <name evidence="2" type="ORF">N47_G34790</name>
</gene>
<evidence type="ECO:0000256" key="1">
    <source>
        <dbReference type="SAM" id="Phobius"/>
    </source>
</evidence>
<evidence type="ECO:0008006" key="3">
    <source>
        <dbReference type="Google" id="ProtNLM"/>
    </source>
</evidence>
<sequence>MYTADSLHNMFIGAMCAAGSLNVDQYGYPAFILKILNFILGGLWLIVNYTDNQVYDYPLVKKKYVMLLILAPFILTESIVQMLYFLNMKADVITSCCGSLFGSDRASVGSDIAGLPVKISMIGFYTSFVIMLIFGIIYLLKRKFGRLFSLSGGVFFIFSCIALISFISLYFYELPTHHCPFCILQKEYGYVGYILYAALLTGAVSGLGVGILASFNKISSLSNILPLIQKRLTLLCLFSYLLFTGISSYRIISTDFTLGVF</sequence>
<organism evidence="2">
    <name type="scientific">uncultured Desulfobacterium sp</name>
    <dbReference type="NCBI Taxonomy" id="201089"/>
    <lineage>
        <taxon>Bacteria</taxon>
        <taxon>Pseudomonadati</taxon>
        <taxon>Thermodesulfobacteriota</taxon>
        <taxon>Desulfobacteria</taxon>
        <taxon>Desulfobacterales</taxon>
        <taxon>Desulfobacteriaceae</taxon>
        <taxon>Desulfobacterium</taxon>
        <taxon>environmental samples</taxon>
    </lineage>
</organism>
<feature type="transmembrane region" description="Helical" evidence="1">
    <location>
        <begin position="232"/>
        <end position="252"/>
    </location>
</feature>
<accession>E1YC61</accession>
<dbReference type="AlphaFoldDB" id="E1YC61"/>
<reference evidence="2" key="1">
    <citation type="journal article" date="2011" name="Environ. Microbiol.">
        <title>Genomic insights into the metabolic potential of the polycyclic aromatic hydrocarbon degrading sulfate-reducing Deltaproteobacterium N47.</title>
        <authorList>
            <person name="Bergmann F."/>
            <person name="Selesi D."/>
            <person name="Weinmaier T."/>
            <person name="Tischler P."/>
            <person name="Rattei T."/>
            <person name="Meckenstock R.U."/>
        </authorList>
    </citation>
    <scope>NUCLEOTIDE SEQUENCE</scope>
</reference>
<feature type="transmembrane region" description="Helical" evidence="1">
    <location>
        <begin position="119"/>
        <end position="140"/>
    </location>
</feature>
<proteinExistence type="predicted"/>
<evidence type="ECO:0000313" key="2">
    <source>
        <dbReference type="EMBL" id="CBX28155.1"/>
    </source>
</evidence>
<feature type="transmembrane region" description="Helical" evidence="1">
    <location>
        <begin position="147"/>
        <end position="170"/>
    </location>
</feature>
<feature type="transmembrane region" description="Helical" evidence="1">
    <location>
        <begin position="190"/>
        <end position="212"/>
    </location>
</feature>
<feature type="transmembrane region" description="Helical" evidence="1">
    <location>
        <begin position="67"/>
        <end position="86"/>
    </location>
</feature>
<keyword evidence="1" id="KW-0472">Membrane</keyword>
<name>E1YC61_9BACT</name>
<keyword evidence="1" id="KW-1133">Transmembrane helix</keyword>
<feature type="transmembrane region" description="Helical" evidence="1">
    <location>
        <begin position="28"/>
        <end position="47"/>
    </location>
</feature>
<dbReference type="EMBL" id="FR695868">
    <property type="protein sequence ID" value="CBX28155.1"/>
    <property type="molecule type" value="Genomic_DNA"/>
</dbReference>
<protein>
    <recommendedName>
        <fullName evidence="3">Vitamin K epoxide reductase domain-containing protein</fullName>
    </recommendedName>
</protein>